<evidence type="ECO:0000256" key="9">
    <source>
        <dbReference type="NCBIfam" id="TIGR03303"/>
    </source>
</evidence>
<comment type="subcellular location">
    <subcellularLocation>
        <location evidence="8">Cell outer membrane</location>
    </subcellularLocation>
    <subcellularLocation>
        <location evidence="1">Membrane</location>
    </subcellularLocation>
</comment>
<dbReference type="GO" id="GO:0043165">
    <property type="term" value="P:Gram-negative-bacterium-type cell outer membrane assembly"/>
    <property type="evidence" value="ECO:0007669"/>
    <property type="project" value="UniProtKB-UniRule"/>
</dbReference>
<name>A0A2A4FW45_9SPHN</name>
<keyword evidence="4 8" id="KW-0732">Signal</keyword>
<dbReference type="EMBL" id="NWUF01000008">
    <property type="protein sequence ID" value="PCE42396.1"/>
    <property type="molecule type" value="Genomic_DNA"/>
</dbReference>
<organism evidence="11 12">
    <name type="scientific">Rhizorhabdus dicambivorans</name>
    <dbReference type="NCBI Taxonomy" id="1850238"/>
    <lineage>
        <taxon>Bacteria</taxon>
        <taxon>Pseudomonadati</taxon>
        <taxon>Pseudomonadota</taxon>
        <taxon>Alphaproteobacteria</taxon>
        <taxon>Sphingomonadales</taxon>
        <taxon>Sphingomonadaceae</taxon>
        <taxon>Rhizorhabdus</taxon>
    </lineage>
</organism>
<dbReference type="RefSeq" id="WP_066963486.1">
    <property type="nucleotide sequence ID" value="NZ_NWUF01000008.1"/>
</dbReference>
<dbReference type="Pfam" id="PF07244">
    <property type="entry name" value="POTRA"/>
    <property type="match status" value="5"/>
</dbReference>
<dbReference type="InterPro" id="IPR000184">
    <property type="entry name" value="Bac_surfAg_D15"/>
</dbReference>
<dbReference type="HAMAP" id="MF_01430">
    <property type="entry name" value="OM_assembly_BamA"/>
    <property type="match status" value="1"/>
</dbReference>
<evidence type="ECO:0000256" key="7">
    <source>
        <dbReference type="ARBA" id="ARBA00023237"/>
    </source>
</evidence>
<keyword evidence="12" id="KW-1185">Reference proteome</keyword>
<dbReference type="GO" id="GO:0051205">
    <property type="term" value="P:protein insertion into membrane"/>
    <property type="evidence" value="ECO:0007669"/>
    <property type="project" value="UniProtKB-UniRule"/>
</dbReference>
<protein>
    <recommendedName>
        <fullName evidence="8 9">Outer membrane protein assembly factor BamA</fullName>
    </recommendedName>
</protein>
<comment type="function">
    <text evidence="8">Part of the outer membrane protein assembly complex, which is involved in assembly and insertion of beta-barrel proteins into the outer membrane.</text>
</comment>
<comment type="caution">
    <text evidence="11">The sequence shown here is derived from an EMBL/GenBank/DDBJ whole genome shotgun (WGS) entry which is preliminary data.</text>
</comment>
<dbReference type="AlphaFoldDB" id="A0A2A4FW45"/>
<evidence type="ECO:0000256" key="2">
    <source>
        <dbReference type="ARBA" id="ARBA00022452"/>
    </source>
</evidence>
<evidence type="ECO:0000259" key="10">
    <source>
        <dbReference type="PROSITE" id="PS51779"/>
    </source>
</evidence>
<evidence type="ECO:0000256" key="1">
    <source>
        <dbReference type="ARBA" id="ARBA00004370"/>
    </source>
</evidence>
<dbReference type="InterPro" id="IPR034746">
    <property type="entry name" value="POTRA"/>
</dbReference>
<dbReference type="PANTHER" id="PTHR12815">
    <property type="entry name" value="SORTING AND ASSEMBLY MACHINERY SAMM50 PROTEIN FAMILY MEMBER"/>
    <property type="match status" value="1"/>
</dbReference>
<dbReference type="PIRSF" id="PIRSF006076">
    <property type="entry name" value="OM_assembly_OMP85"/>
    <property type="match status" value="1"/>
</dbReference>
<comment type="similarity">
    <text evidence="8">Belongs to the BamA family.</text>
</comment>
<keyword evidence="5 8" id="KW-0677">Repeat</keyword>
<comment type="subunit">
    <text evidence="8">Part of the Bam complex.</text>
</comment>
<dbReference type="NCBIfam" id="TIGR03303">
    <property type="entry name" value="OM_YaeT"/>
    <property type="match status" value="1"/>
</dbReference>
<dbReference type="Gene3D" id="2.40.160.50">
    <property type="entry name" value="membrane protein fhac: a member of the omp85/tpsb transporter family"/>
    <property type="match status" value="1"/>
</dbReference>
<dbReference type="InterPro" id="IPR023707">
    <property type="entry name" value="OM_assembly_BamA"/>
</dbReference>
<sequence length="918" mass="102465">MNGTQGFYEGGERVTATTANNHRARIFSALLVGTMLGGMAQPLWAQAAAPPTPAPAPAALPAPEVPGVVKSVNVTGNERLEPDTVRSYVKLTPGESYTREALDQALKDLYETELFADVQVRDDGQGNITLQIRENPVINRIVLEGNKRLKSDKINPEIKLAPRQIFTRSKVRADVNRIIELYRRQGRFAATVEPKMVQLDQNRVDIIFEIHEGDKSKVRKINIIGNDKFSDGRLRGEMATKQTGLTKIFSSGTSYDPDRMSYDQQKMRQFYLTNGYADFRVVSAVAELTPDKKDFIITYVVEEGERYKFGDVDLESEIRDIKADAFKGILPMKKGDWYNAKLVEDTVDSITESVGLFGFTPDVRPDFNRDKDDRTMGVVFKIMQSPRVYVERIDINGNTHTKDKVVRREFRLSEGDAFNSFKVKRSRDRIQSLGFFQEKFEVEQKPGSAPDRTVLEANVEEKSTGELQVSAGYSSLEKFIVDLSIRERNFMGKGQEVRAGVSYSTYSKSVELGFTEPYVFDKNIAVGFDIFRRDYNSFNFTGGSDRNTTYEQTTTGFQIRAGVPLTEFITMAVRYGLSYDDVSLNKFTFFTDTDGDGIRDACDPLVAGRYLCDAIGKRLTSSVGYSLVFDNLNNRIRPSRGQRAVFSQDFAGLGGKVRYIKTAFEATKYWGIGSGFIFSAGVEGGYIKGLGQQIRLTDRFYLGEPEMRGFGIRGVGPRVIRSFYDTANKMFSTENNLTTDDALGGNTYYKGRLELEIPLGNGARELGLRPSIFMDIGAVFGVRKPALINPESAGYPFLRDENGNYLPVSRPILDSQGRQVYLVTTGDFAGRSTLCAIGYSESSNNPCMGDSQNDKAQNTISAFREDFVGDSAKPRLSVGFGVNWNSPFGPFRIDVAKALLKEKGDNTKLITFNVGTQF</sequence>
<feature type="domain" description="POTRA" evidence="10">
    <location>
        <begin position="216"/>
        <end position="304"/>
    </location>
</feature>
<evidence type="ECO:0000256" key="8">
    <source>
        <dbReference type="HAMAP-Rule" id="MF_01430"/>
    </source>
</evidence>
<dbReference type="Pfam" id="PF01103">
    <property type="entry name" value="Omp85"/>
    <property type="match status" value="1"/>
</dbReference>
<reference evidence="11 12" key="1">
    <citation type="submission" date="2017-09" db="EMBL/GenBank/DDBJ databases">
        <title>The Catabolism of 3,6-Dichlorosalicylic acid is Initiated by the Cytochrome P450 Monooxygenase DsmABC in Rhizorhabdus dicambivorans Ndbn-20.</title>
        <authorList>
            <person name="Na L."/>
        </authorList>
    </citation>
    <scope>NUCLEOTIDE SEQUENCE [LARGE SCALE GENOMIC DNA]</scope>
    <source>
        <strain evidence="11 12">Ndbn-20m</strain>
    </source>
</reference>
<feature type="domain" description="POTRA" evidence="10">
    <location>
        <begin position="388"/>
        <end position="462"/>
    </location>
</feature>
<evidence type="ECO:0000256" key="5">
    <source>
        <dbReference type="ARBA" id="ARBA00022737"/>
    </source>
</evidence>
<feature type="domain" description="POTRA" evidence="10">
    <location>
        <begin position="136"/>
        <end position="213"/>
    </location>
</feature>
<gene>
    <name evidence="8 11" type="primary">bamA</name>
    <name evidence="11" type="ORF">COO09_10365</name>
</gene>
<dbReference type="InterPro" id="IPR039910">
    <property type="entry name" value="D15-like"/>
</dbReference>
<dbReference type="InterPro" id="IPR010827">
    <property type="entry name" value="BamA/TamA_POTRA"/>
</dbReference>
<keyword evidence="6 8" id="KW-0472">Membrane</keyword>
<accession>A0A2A4FW45</accession>
<dbReference type="Proteomes" id="UP000218934">
    <property type="component" value="Unassembled WGS sequence"/>
</dbReference>
<evidence type="ECO:0000313" key="11">
    <source>
        <dbReference type="EMBL" id="PCE42396.1"/>
    </source>
</evidence>
<dbReference type="PANTHER" id="PTHR12815:SF23">
    <property type="entry name" value="OUTER MEMBRANE PROTEIN ASSEMBLY FACTOR BAMA"/>
    <property type="match status" value="1"/>
</dbReference>
<evidence type="ECO:0000313" key="12">
    <source>
        <dbReference type="Proteomes" id="UP000218934"/>
    </source>
</evidence>
<keyword evidence="3 8" id="KW-0812">Transmembrane</keyword>
<evidence type="ECO:0000256" key="6">
    <source>
        <dbReference type="ARBA" id="ARBA00023136"/>
    </source>
</evidence>
<dbReference type="GO" id="GO:0009279">
    <property type="term" value="C:cell outer membrane"/>
    <property type="evidence" value="ECO:0007669"/>
    <property type="project" value="UniProtKB-SubCell"/>
</dbReference>
<dbReference type="Gene3D" id="3.10.20.310">
    <property type="entry name" value="membrane protein fhac"/>
    <property type="match status" value="5"/>
</dbReference>
<dbReference type="PROSITE" id="PS51779">
    <property type="entry name" value="POTRA"/>
    <property type="match status" value="4"/>
</dbReference>
<evidence type="ECO:0000256" key="3">
    <source>
        <dbReference type="ARBA" id="ARBA00022692"/>
    </source>
</evidence>
<proteinExistence type="inferred from homology"/>
<keyword evidence="7 8" id="KW-0998">Cell outer membrane</keyword>
<feature type="domain" description="POTRA" evidence="10">
    <location>
        <begin position="67"/>
        <end position="135"/>
    </location>
</feature>
<keyword evidence="2 8" id="KW-1134">Transmembrane beta strand</keyword>
<evidence type="ECO:0000256" key="4">
    <source>
        <dbReference type="ARBA" id="ARBA00022729"/>
    </source>
</evidence>